<dbReference type="Pfam" id="PF00201">
    <property type="entry name" value="UDPGT"/>
    <property type="match status" value="1"/>
</dbReference>
<keyword evidence="9 13" id="KW-0472">Membrane</keyword>
<feature type="transmembrane region" description="Helical" evidence="13">
    <location>
        <begin position="273"/>
        <end position="291"/>
    </location>
</feature>
<keyword evidence="12" id="KW-0393">Immunoglobulin domain</keyword>
<evidence type="ECO:0000256" key="11">
    <source>
        <dbReference type="ARBA" id="ARBA00023180"/>
    </source>
</evidence>
<dbReference type="SMART" id="SM00409">
    <property type="entry name" value="IG"/>
    <property type="match status" value="3"/>
</dbReference>
<dbReference type="InterPro" id="IPR002213">
    <property type="entry name" value="UDP_glucos_trans"/>
</dbReference>
<evidence type="ECO:0000256" key="4">
    <source>
        <dbReference type="ARBA" id="ARBA00022676"/>
    </source>
</evidence>
<dbReference type="InterPro" id="IPR007110">
    <property type="entry name" value="Ig-like_dom"/>
</dbReference>
<dbReference type="EMBL" id="JAAKFY010000007">
    <property type="protein sequence ID" value="KAF3854973.1"/>
    <property type="molecule type" value="Genomic_DNA"/>
</dbReference>
<evidence type="ECO:0000256" key="10">
    <source>
        <dbReference type="ARBA" id="ARBA00023157"/>
    </source>
</evidence>
<dbReference type="PANTHER" id="PTHR48043:SF52">
    <property type="entry name" value="UDP GLUCURONOSYLTRANSFERASE 5 FAMILY POLYPEPTIDE B1-RELATED"/>
    <property type="match status" value="1"/>
</dbReference>
<dbReference type="InterPro" id="IPR013783">
    <property type="entry name" value="Ig-like_fold"/>
</dbReference>
<organism evidence="15 16">
    <name type="scientific">Dissostichus mawsoni</name>
    <name type="common">Antarctic cod</name>
    <dbReference type="NCBI Taxonomy" id="36200"/>
    <lineage>
        <taxon>Eukaryota</taxon>
        <taxon>Metazoa</taxon>
        <taxon>Chordata</taxon>
        <taxon>Craniata</taxon>
        <taxon>Vertebrata</taxon>
        <taxon>Euteleostomi</taxon>
        <taxon>Actinopterygii</taxon>
        <taxon>Neopterygii</taxon>
        <taxon>Teleostei</taxon>
        <taxon>Neoteleostei</taxon>
        <taxon>Acanthomorphata</taxon>
        <taxon>Eupercaria</taxon>
        <taxon>Perciformes</taxon>
        <taxon>Notothenioidei</taxon>
        <taxon>Nototheniidae</taxon>
        <taxon>Dissostichus</taxon>
    </lineage>
</organism>
<evidence type="ECO:0000256" key="12">
    <source>
        <dbReference type="ARBA" id="ARBA00023319"/>
    </source>
</evidence>
<dbReference type="OrthoDB" id="5970915at2759"/>
<dbReference type="CDD" id="cd03784">
    <property type="entry name" value="GT1_Gtf-like"/>
    <property type="match status" value="1"/>
</dbReference>
<evidence type="ECO:0000256" key="13">
    <source>
        <dbReference type="SAM" id="Phobius"/>
    </source>
</evidence>
<evidence type="ECO:0000256" key="3">
    <source>
        <dbReference type="ARBA" id="ARBA00022475"/>
    </source>
</evidence>
<evidence type="ECO:0000256" key="9">
    <source>
        <dbReference type="ARBA" id="ARBA00023136"/>
    </source>
</evidence>
<dbReference type="GO" id="GO:0008194">
    <property type="term" value="F:UDP-glycosyltransferase activity"/>
    <property type="evidence" value="ECO:0007669"/>
    <property type="project" value="InterPro"/>
</dbReference>
<comment type="caution">
    <text evidence="15">The sequence shown here is derived from an EMBL/GenBank/DDBJ whole genome shotgun (WGS) entry which is preliminary data.</text>
</comment>
<keyword evidence="8 13" id="KW-1133">Transmembrane helix</keyword>
<protein>
    <recommendedName>
        <fullName evidence="14">Ig-like domain-containing protein</fullName>
    </recommendedName>
</protein>
<feature type="domain" description="Ig-like" evidence="14">
    <location>
        <begin position="413"/>
        <end position="497"/>
    </location>
</feature>
<dbReference type="GO" id="GO:0005886">
    <property type="term" value="C:plasma membrane"/>
    <property type="evidence" value="ECO:0007669"/>
    <property type="project" value="UniProtKB-SubCell"/>
</dbReference>
<keyword evidence="4" id="KW-0328">Glycosyltransferase</keyword>
<feature type="domain" description="Ig-like" evidence="14">
    <location>
        <begin position="310"/>
        <end position="408"/>
    </location>
</feature>
<accession>A0A7J5Z0H4</accession>
<evidence type="ECO:0000256" key="2">
    <source>
        <dbReference type="ARBA" id="ARBA00009995"/>
    </source>
</evidence>
<dbReference type="Gene3D" id="3.40.50.2000">
    <property type="entry name" value="Glycogen Phosphorylase B"/>
    <property type="match status" value="1"/>
</dbReference>
<dbReference type="Pfam" id="PF13927">
    <property type="entry name" value="Ig_3"/>
    <property type="match status" value="1"/>
</dbReference>
<sequence length="643" mass="71973">MAGFQCKPPKPLPVDLEDFVQSSGEHGVIMMTLGTLVSNLPQDVAEEIAAAFAQLPQKVVWRYMGQRPANLGNNTLMVDWMPQNDLLGHPKTRVFVTHGGTNSVQEAIYHGVSVVGLPLSFDQPDNLNRLRAKGGAVIMDIAELDRHNFADALKTTIYDPSYRENMQRLSRLHRDQPVKPLDLAVFWIEYVIRHKGARHLQTHSYKMSWFIYNSIDVMAALLAVVLLVAFSCIGIVSLGESSLHPHILLRSPLALAYRHFLPSPKMIPGKRRAAVMSFSLAIIGALLLQTVSSQNAGFVKSPFSETKLTGDAFELYCDVVGNPTPEIQWWYSEINRADSFRQLWDGARKRRVSINTAYGSNAVSLLGVSRLTVDDVGTYECRASNDPRRNDLHQNPATTWIRAQASITVLQKPSIASSDHTSLPVEGDSYLLQCNLTSAHSVHQESYWMKNGEEIAETRSPNRNTEYFLKKPRGDAAGVYMCVYTFETAPPANATIEVKSAPDIIGHKRSENKNEGQVALLYCKSTGYPYPIWTWRKFDNGFPREIDNSSGRFTISSRDNYTELHIANLDINLDPGEYHCNATNMLGTRDEKIVLRVRSNLAPLWPLLGVLAEIIILIVIIVVYEKRKKPDDLQDGESPMVVL</sequence>
<dbReference type="FunFam" id="2.60.40.10:FF:000387">
    <property type="entry name" value="Neuroplastin b"/>
    <property type="match status" value="1"/>
</dbReference>
<feature type="non-terminal residue" evidence="15">
    <location>
        <position position="643"/>
    </location>
</feature>
<evidence type="ECO:0000313" key="16">
    <source>
        <dbReference type="Proteomes" id="UP000518266"/>
    </source>
</evidence>
<dbReference type="PANTHER" id="PTHR48043">
    <property type="entry name" value="EG:EG0003.4 PROTEIN-RELATED"/>
    <property type="match status" value="1"/>
</dbReference>
<dbReference type="Gene3D" id="2.60.40.10">
    <property type="entry name" value="Immunoglobulins"/>
    <property type="match status" value="3"/>
</dbReference>
<dbReference type="InterPro" id="IPR050271">
    <property type="entry name" value="UDP-glycosyltransferase"/>
</dbReference>
<dbReference type="FunFam" id="2.60.40.10:FF:000291">
    <property type="entry name" value="Neuroplastin b"/>
    <property type="match status" value="1"/>
</dbReference>
<evidence type="ECO:0000313" key="15">
    <source>
        <dbReference type="EMBL" id="KAF3854973.1"/>
    </source>
</evidence>
<dbReference type="InterPro" id="IPR003599">
    <property type="entry name" value="Ig_sub"/>
</dbReference>
<evidence type="ECO:0000256" key="5">
    <source>
        <dbReference type="ARBA" id="ARBA00022679"/>
    </source>
</evidence>
<keyword evidence="16" id="KW-1185">Reference proteome</keyword>
<evidence type="ECO:0000256" key="7">
    <source>
        <dbReference type="ARBA" id="ARBA00022729"/>
    </source>
</evidence>
<dbReference type="SUPFAM" id="SSF53756">
    <property type="entry name" value="UDP-Glycosyltransferase/glycogen phosphorylase"/>
    <property type="match status" value="1"/>
</dbReference>
<dbReference type="SUPFAM" id="SSF48726">
    <property type="entry name" value="Immunoglobulin"/>
    <property type="match status" value="2"/>
</dbReference>
<evidence type="ECO:0000256" key="8">
    <source>
        <dbReference type="ARBA" id="ARBA00022989"/>
    </source>
</evidence>
<gene>
    <name evidence="15" type="ORF">F7725_023028</name>
</gene>
<dbReference type="InterPro" id="IPR003598">
    <property type="entry name" value="Ig_sub2"/>
</dbReference>
<keyword evidence="3" id="KW-1003">Cell membrane</keyword>
<keyword evidence="11" id="KW-0325">Glycoprotein</keyword>
<evidence type="ECO:0000259" key="14">
    <source>
        <dbReference type="PROSITE" id="PS50835"/>
    </source>
</evidence>
<keyword evidence="6 13" id="KW-0812">Transmembrane</keyword>
<reference evidence="15 16" key="1">
    <citation type="submission" date="2020-03" db="EMBL/GenBank/DDBJ databases">
        <title>Dissostichus mawsoni Genome sequencing and assembly.</title>
        <authorList>
            <person name="Park H."/>
        </authorList>
    </citation>
    <scope>NUCLEOTIDE SEQUENCE [LARGE SCALE GENOMIC DNA]</scope>
    <source>
        <strain evidence="15">DM0001</strain>
        <tissue evidence="15">Muscle</tissue>
    </source>
</reference>
<dbReference type="FunFam" id="3.40.50.2000:FF:000001">
    <property type="entry name" value="UDP-glucuronosyltransferase"/>
    <property type="match status" value="1"/>
</dbReference>
<comment type="subcellular location">
    <subcellularLocation>
        <location evidence="1">Cell membrane</location>
        <topology evidence="1">Single-pass type I membrane protein</topology>
    </subcellularLocation>
</comment>
<feature type="domain" description="Ig-like" evidence="14">
    <location>
        <begin position="502"/>
        <end position="596"/>
    </location>
</feature>
<evidence type="ECO:0000256" key="1">
    <source>
        <dbReference type="ARBA" id="ARBA00004251"/>
    </source>
</evidence>
<feature type="transmembrane region" description="Helical" evidence="13">
    <location>
        <begin position="215"/>
        <end position="237"/>
    </location>
</feature>
<keyword evidence="7" id="KW-0732">Signal</keyword>
<dbReference type="PROSITE" id="PS50835">
    <property type="entry name" value="IG_LIKE"/>
    <property type="match status" value="3"/>
</dbReference>
<comment type="similarity">
    <text evidence="2">Belongs to the UDP-glycosyltransferase family.</text>
</comment>
<dbReference type="AlphaFoldDB" id="A0A7J5Z0H4"/>
<proteinExistence type="inferred from homology"/>
<dbReference type="InterPro" id="IPR036179">
    <property type="entry name" value="Ig-like_dom_sf"/>
</dbReference>
<dbReference type="Pfam" id="PF07679">
    <property type="entry name" value="I-set"/>
    <property type="match status" value="1"/>
</dbReference>
<dbReference type="InterPro" id="IPR013098">
    <property type="entry name" value="Ig_I-set"/>
</dbReference>
<dbReference type="SMART" id="SM00408">
    <property type="entry name" value="IGc2"/>
    <property type="match status" value="2"/>
</dbReference>
<dbReference type="Proteomes" id="UP000518266">
    <property type="component" value="Unassembled WGS sequence"/>
</dbReference>
<keyword evidence="5" id="KW-0808">Transferase</keyword>
<feature type="transmembrane region" description="Helical" evidence="13">
    <location>
        <begin position="604"/>
        <end position="624"/>
    </location>
</feature>
<name>A0A7J5Z0H4_DISMA</name>
<keyword evidence="10" id="KW-1015">Disulfide bond</keyword>
<evidence type="ECO:0000256" key="6">
    <source>
        <dbReference type="ARBA" id="ARBA00022692"/>
    </source>
</evidence>